<comment type="caution">
    <text evidence="3">The sequence shown here is derived from an EMBL/GenBank/DDBJ whole genome shotgun (WGS) entry which is preliminary data.</text>
</comment>
<keyword evidence="1" id="KW-0732">Signal</keyword>
<dbReference type="EMBL" id="SRLB01000022">
    <property type="protein sequence ID" value="TGD96079.1"/>
    <property type="molecule type" value="Genomic_DNA"/>
</dbReference>
<dbReference type="InterPro" id="IPR015168">
    <property type="entry name" value="SsuA/THI5"/>
</dbReference>
<dbReference type="OrthoDB" id="5621714at2"/>
<dbReference type="Pfam" id="PF09084">
    <property type="entry name" value="NMT1"/>
    <property type="match status" value="1"/>
</dbReference>
<reference evidence="3 4" key="1">
    <citation type="submission" date="2019-04" db="EMBL/GenBank/DDBJ databases">
        <authorList>
            <person name="Feng G."/>
            <person name="Zhu H."/>
        </authorList>
    </citation>
    <scope>NUCLEOTIDE SEQUENCE [LARGE SCALE GENOMIC DNA]</scope>
    <source>
        <strain evidence="3 4">6HR-1</strain>
    </source>
</reference>
<organism evidence="3 4">
    <name type="scientific">Methylobacterium nonmethylotrophicum</name>
    <dbReference type="NCBI Taxonomy" id="1141884"/>
    <lineage>
        <taxon>Bacteria</taxon>
        <taxon>Pseudomonadati</taxon>
        <taxon>Pseudomonadota</taxon>
        <taxon>Alphaproteobacteria</taxon>
        <taxon>Hyphomicrobiales</taxon>
        <taxon>Methylobacteriaceae</taxon>
        <taxon>Methylobacterium</taxon>
    </lineage>
</organism>
<feature type="chain" id="PRO_5021305573" evidence="1">
    <location>
        <begin position="25"/>
        <end position="346"/>
    </location>
</feature>
<dbReference type="AlphaFoldDB" id="A0A4Z0NJZ1"/>
<dbReference type="Gene3D" id="3.40.190.10">
    <property type="entry name" value="Periplasmic binding protein-like II"/>
    <property type="match status" value="2"/>
</dbReference>
<evidence type="ECO:0000313" key="4">
    <source>
        <dbReference type="Proteomes" id="UP000297535"/>
    </source>
</evidence>
<dbReference type="RefSeq" id="WP_135418017.1">
    <property type="nucleotide sequence ID" value="NZ_SRLB01000022.1"/>
</dbReference>
<dbReference type="SUPFAM" id="SSF53850">
    <property type="entry name" value="Periplasmic binding protein-like II"/>
    <property type="match status" value="1"/>
</dbReference>
<evidence type="ECO:0000313" key="3">
    <source>
        <dbReference type="EMBL" id="TGD96079.1"/>
    </source>
</evidence>
<proteinExistence type="predicted"/>
<gene>
    <name evidence="3" type="ORF">EU555_25330</name>
</gene>
<evidence type="ECO:0000256" key="1">
    <source>
        <dbReference type="SAM" id="SignalP"/>
    </source>
</evidence>
<dbReference type="PANTHER" id="PTHR30024">
    <property type="entry name" value="ALIPHATIC SULFONATES-BINDING PROTEIN-RELATED"/>
    <property type="match status" value="1"/>
</dbReference>
<feature type="signal peptide" evidence="1">
    <location>
        <begin position="1"/>
        <end position="24"/>
    </location>
</feature>
<dbReference type="Proteomes" id="UP000297535">
    <property type="component" value="Unassembled WGS sequence"/>
</dbReference>
<dbReference type="PANTHER" id="PTHR30024:SF48">
    <property type="entry name" value="ABC TRANSPORTER SUBSTRATE-BINDING PROTEIN"/>
    <property type="match status" value="1"/>
</dbReference>
<keyword evidence="4" id="KW-1185">Reference proteome</keyword>
<sequence>MLSRRGLMAAAGLWPIAPLRAAQAQGTLGQGTSGQGTPGQGTSPQALKVGLLPFGTVAWEAAVIKAEGLDAAEGLVVEGVRLAGSDAARIAFQGGQVDTIVSDLLWAARLRAEGRAVKFLPYSSTEGALMVPGDSGLRSVADLAGKRLGVAGGALDKNWLLLRARAREKEGLDLEREARPVFGAPPLLMRKLESGELDAALLYWTFCARLEARGFRRLIGADGIATAFGVEGPIALLGYVFDEALLQRAPQAVAGFARASARAKRALAAGEAAWAPVRPLMAAEDEATYATLKRAFLDGIPRRTAAAERVDAERLYAVLARLGGERLVGAAATLPAGLYWDGGPNG</sequence>
<name>A0A4Z0NJZ1_9HYPH</name>
<feature type="domain" description="SsuA/THI5-like" evidence="2">
    <location>
        <begin position="73"/>
        <end position="266"/>
    </location>
</feature>
<protein>
    <submittedName>
        <fullName evidence="3">ABC transporter substrate-binding protein</fullName>
    </submittedName>
</protein>
<accession>A0A4Z0NJZ1</accession>
<evidence type="ECO:0000259" key="2">
    <source>
        <dbReference type="Pfam" id="PF09084"/>
    </source>
</evidence>